<keyword evidence="2" id="KW-1185">Reference proteome</keyword>
<organism evidence="1 2">
    <name type="scientific">Alternaria atra</name>
    <dbReference type="NCBI Taxonomy" id="119953"/>
    <lineage>
        <taxon>Eukaryota</taxon>
        <taxon>Fungi</taxon>
        <taxon>Dikarya</taxon>
        <taxon>Ascomycota</taxon>
        <taxon>Pezizomycotina</taxon>
        <taxon>Dothideomycetes</taxon>
        <taxon>Pleosporomycetidae</taxon>
        <taxon>Pleosporales</taxon>
        <taxon>Pleosporineae</taxon>
        <taxon>Pleosporaceae</taxon>
        <taxon>Alternaria</taxon>
        <taxon>Alternaria sect. Ulocladioides</taxon>
    </lineage>
</organism>
<dbReference type="RefSeq" id="XP_043170154.1">
    <property type="nucleotide sequence ID" value="XM_043314219.1"/>
</dbReference>
<protein>
    <submittedName>
        <fullName evidence="1">Uncharacterized protein</fullName>
    </submittedName>
</protein>
<comment type="caution">
    <text evidence="1">The sequence shown here is derived from an EMBL/GenBank/DDBJ whole genome shotgun (WGS) entry which is preliminary data.</text>
</comment>
<reference evidence="1" key="1">
    <citation type="submission" date="2021-05" db="EMBL/GenBank/DDBJ databases">
        <authorList>
            <person name="Stam R."/>
        </authorList>
    </citation>
    <scope>NUCLEOTIDE SEQUENCE</scope>
    <source>
        <strain evidence="1">CS162</strain>
    </source>
</reference>
<evidence type="ECO:0000313" key="2">
    <source>
        <dbReference type="Proteomes" id="UP000676310"/>
    </source>
</evidence>
<evidence type="ECO:0000313" key="1">
    <source>
        <dbReference type="EMBL" id="CAG5164022.1"/>
    </source>
</evidence>
<dbReference type="EMBL" id="CAJRGZ010000019">
    <property type="protein sequence ID" value="CAG5164022.1"/>
    <property type="molecule type" value="Genomic_DNA"/>
</dbReference>
<name>A0A8J2N7I1_9PLEO</name>
<dbReference type="OrthoDB" id="3775470at2759"/>
<dbReference type="AlphaFoldDB" id="A0A8J2N7I1"/>
<sequence>MNNLIAFTGEEAEVILHHVYSMFEDQIMDPVALGGVPGYITASSVQSLQASFDYNPFICGFLAEMKTDSKLMTTPYELDEDLSALLSKLLFRYAQWNYGDELSRYGVDLDNEEAVLGVALENYKPINEIKENWELILKKWVELLAWRHLERLASPEDGAAERQNMHS</sequence>
<gene>
    <name evidence="1" type="ORF">ALTATR162_LOCUS6597</name>
</gene>
<dbReference type="Proteomes" id="UP000676310">
    <property type="component" value="Unassembled WGS sequence"/>
</dbReference>
<proteinExistence type="predicted"/>
<dbReference type="GeneID" id="67018503"/>
<accession>A0A8J2N7I1</accession>